<comment type="caution">
    <text evidence="1">The sequence shown here is derived from an EMBL/GenBank/DDBJ whole genome shotgun (WGS) entry which is preliminary data.</text>
</comment>
<protein>
    <submittedName>
        <fullName evidence="1">Uncharacterized protein</fullName>
    </submittedName>
</protein>
<gene>
    <name evidence="1" type="ORF">SDC9_174304</name>
</gene>
<accession>A0A645GIW8</accession>
<sequence>MLEEHRAIRAPPPHHAQRGIEKGAAALAKTKDAAPCVCRSIIYRRNQTTTLVWFDSSAMYAALTGF</sequence>
<dbReference type="AlphaFoldDB" id="A0A645GIW8"/>
<evidence type="ECO:0000313" key="1">
    <source>
        <dbReference type="EMBL" id="MPN26878.1"/>
    </source>
</evidence>
<organism evidence="1">
    <name type="scientific">bioreactor metagenome</name>
    <dbReference type="NCBI Taxonomy" id="1076179"/>
    <lineage>
        <taxon>unclassified sequences</taxon>
        <taxon>metagenomes</taxon>
        <taxon>ecological metagenomes</taxon>
    </lineage>
</organism>
<name>A0A645GIW8_9ZZZZ</name>
<reference evidence="1" key="1">
    <citation type="submission" date="2019-08" db="EMBL/GenBank/DDBJ databases">
        <authorList>
            <person name="Kucharzyk K."/>
            <person name="Murdoch R.W."/>
            <person name="Higgins S."/>
            <person name="Loffler F."/>
        </authorList>
    </citation>
    <scope>NUCLEOTIDE SEQUENCE</scope>
</reference>
<dbReference type="EMBL" id="VSSQ01076563">
    <property type="protein sequence ID" value="MPN26878.1"/>
    <property type="molecule type" value="Genomic_DNA"/>
</dbReference>
<proteinExistence type="predicted"/>